<dbReference type="EMBL" id="CP089984">
    <property type="protein sequence ID" value="WXB12213.1"/>
    <property type="molecule type" value="Genomic_DNA"/>
</dbReference>
<proteinExistence type="predicted"/>
<keyword evidence="5" id="KW-1185">Reference proteome</keyword>
<dbReference type="PANTHER" id="PTHR38165:SF1">
    <property type="entry name" value="GLUCANASE B"/>
    <property type="match status" value="1"/>
</dbReference>
<evidence type="ECO:0000259" key="2">
    <source>
        <dbReference type="PROSITE" id="PS50022"/>
    </source>
</evidence>
<name>A0ABZ2LMS2_9BACT</name>
<dbReference type="Proteomes" id="UP001370348">
    <property type="component" value="Chromosome"/>
</dbReference>
<gene>
    <name evidence="4" type="ORF">LZC94_30710</name>
</gene>
<dbReference type="Gene3D" id="2.60.120.260">
    <property type="entry name" value="Galactose-binding domain-like"/>
    <property type="match status" value="1"/>
</dbReference>
<evidence type="ECO:0000313" key="5">
    <source>
        <dbReference type="Proteomes" id="UP001370348"/>
    </source>
</evidence>
<feature type="signal peptide" evidence="1">
    <location>
        <begin position="1"/>
        <end position="23"/>
    </location>
</feature>
<dbReference type="InterPro" id="IPR032477">
    <property type="entry name" value="Glyco_hydro_64"/>
</dbReference>
<organism evidence="4 5">
    <name type="scientific">Pendulispora albinea</name>
    <dbReference type="NCBI Taxonomy" id="2741071"/>
    <lineage>
        <taxon>Bacteria</taxon>
        <taxon>Pseudomonadati</taxon>
        <taxon>Myxococcota</taxon>
        <taxon>Myxococcia</taxon>
        <taxon>Myxococcales</taxon>
        <taxon>Sorangiineae</taxon>
        <taxon>Pendulisporaceae</taxon>
        <taxon>Pendulispora</taxon>
    </lineage>
</organism>
<dbReference type="PANTHER" id="PTHR38165">
    <property type="match status" value="1"/>
</dbReference>
<dbReference type="RefSeq" id="WP_394821827.1">
    <property type="nucleotide sequence ID" value="NZ_CP089984.1"/>
</dbReference>
<protein>
    <submittedName>
        <fullName evidence="4">Beta-1,3-glucanase family protein</fullName>
    </submittedName>
</protein>
<dbReference type="Pfam" id="PF00754">
    <property type="entry name" value="F5_F8_type_C"/>
    <property type="match status" value="1"/>
</dbReference>
<dbReference type="PROSITE" id="PS50022">
    <property type="entry name" value="FA58C_3"/>
    <property type="match status" value="1"/>
</dbReference>
<feature type="domain" description="F5/8 type C" evidence="2">
    <location>
        <begin position="31"/>
        <end position="175"/>
    </location>
</feature>
<dbReference type="InterPro" id="IPR037398">
    <property type="entry name" value="Glyco_hydro_64_fam"/>
</dbReference>
<dbReference type="Pfam" id="PF16483">
    <property type="entry name" value="Glyco_hydro_64"/>
    <property type="match status" value="2"/>
</dbReference>
<feature type="chain" id="PRO_5046056679" evidence="1">
    <location>
        <begin position="24"/>
        <end position="489"/>
    </location>
</feature>
<dbReference type="InterPro" id="IPR000421">
    <property type="entry name" value="FA58C"/>
</dbReference>
<feature type="domain" description="GH64" evidence="3">
    <location>
        <begin position="204"/>
        <end position="489"/>
    </location>
</feature>
<accession>A0ABZ2LMS2</accession>
<dbReference type="Gene3D" id="2.60.110.10">
    <property type="entry name" value="Thaumatin"/>
    <property type="match status" value="2"/>
</dbReference>
<dbReference type="InterPro" id="IPR037176">
    <property type="entry name" value="Osmotin/thaumatin-like_sf"/>
</dbReference>
<evidence type="ECO:0000259" key="3">
    <source>
        <dbReference type="PROSITE" id="PS52006"/>
    </source>
</evidence>
<sequence>MSKRSLVHCAASLLALSTFQCSADEPSASRSSTESNGLERRPAAACGTANVALNRPTTASSLESGAFPANAATDGNTGTRWSSQFADPQWLQVDLGSVQTICGARLQWETAYGRAYQIQVSNDGSSWADIYSTTNSPGGTESLTLGGTGRYVRLLGTQRATQWGYSLWEFQVFTTGGASDGGGGDSGANPPAGFWDASGIPAPQNVLVFKFLNRTHGVRKDTELFWSFKSGSINETHSFAERPLYDMPANSAGRLYFYICITGDTTCASDPTKSKYFDFIEHTIGPHQYNGNTTRVDAFGLKIAMLLRSQDGSELTVGEDYGTFAEDRAVTFQKFVDSVPSEFKGLARAPNAPYRIVEPGAGGFNAGGPYQHYYDSYANALWSANGITIPKPGPNGDGLAAYPDLSAALYRHVGAAPGTFDSAGHLRDHQLWSNPATFYTASPANYYAKFWHDHAIGGKAYGFPYDDVGGYSTFISHDNPRYLLVAVGW</sequence>
<reference evidence="4 5" key="1">
    <citation type="submission" date="2021-12" db="EMBL/GenBank/DDBJ databases">
        <title>Discovery of the Pendulisporaceae a myxobacterial family with distinct sporulation behavior and unique specialized metabolism.</title>
        <authorList>
            <person name="Garcia R."/>
            <person name="Popoff A."/>
            <person name="Bader C.D."/>
            <person name="Loehr J."/>
            <person name="Walesch S."/>
            <person name="Walt C."/>
            <person name="Boldt J."/>
            <person name="Bunk B."/>
            <person name="Haeckl F.J.F.P.J."/>
            <person name="Gunesch A.P."/>
            <person name="Birkelbach J."/>
            <person name="Nuebel U."/>
            <person name="Pietschmann T."/>
            <person name="Bach T."/>
            <person name="Mueller R."/>
        </authorList>
    </citation>
    <scope>NUCLEOTIDE SEQUENCE [LARGE SCALE GENOMIC DNA]</scope>
    <source>
        <strain evidence="4 5">MSr11954</strain>
    </source>
</reference>
<dbReference type="InterPro" id="IPR008979">
    <property type="entry name" value="Galactose-bd-like_sf"/>
</dbReference>
<evidence type="ECO:0000256" key="1">
    <source>
        <dbReference type="SAM" id="SignalP"/>
    </source>
</evidence>
<dbReference type="PROSITE" id="PS52006">
    <property type="entry name" value="GH64"/>
    <property type="match status" value="1"/>
</dbReference>
<dbReference type="SUPFAM" id="SSF49785">
    <property type="entry name" value="Galactose-binding domain-like"/>
    <property type="match status" value="1"/>
</dbReference>
<evidence type="ECO:0000313" key="4">
    <source>
        <dbReference type="EMBL" id="WXB12213.1"/>
    </source>
</evidence>
<keyword evidence="1" id="KW-0732">Signal</keyword>